<sequence length="1815" mass="198723">MKKRTFKTVLAILLAAQLTLSSGIAAFGETTPPSAVGGESLQTEVALTQGDGEETPAESAQPYLLQGEASTDSILLSEEQAEVYLPQSEMKASASSWAEGEDPEKAIDGDAVPPSNPAVKTVWCVDWNDPSISSPQWFEVDLGENRPVKAFELSGRTNGTTGGMITKYDLLVKADGAEEYTEAILDGAFEPQDTDTPVRADLSETAEVRYLRIVAKEIAPYSGGDADKFWPAISNFNVIVAASPEEPDPEQPLPKHEWSDDWATPEIPPEADHVAGVAEPVISLDETTGDGTWKFLFDVPDERPGEKADFDFTAWGSENWQNIKVPGGLVMQGHDILNEVEYYYQTQVTIPEDYAGKRVLLRFNGVYSYARVWVDGAYLRDHSGGFTTWDCDITDKVTAGETVTVTVGITDKLNNPSIGSNYAHHNMGGINREVQLLAFDQQYIKRLYVETELDDAFVDAELMLTTEVKKPAGTEAALKFVLSDGDDVVLEERMDVAGDKAIEKITIPVAAPKLWDAEHPNLYTLTATLEVDGQEIQTNSQKIGFREITFGGADGTNKNMVYVNGKQVKLRGTCRHDVSYDLGRSTTPKQSWYEVATFKEMNINFIRTSHYPPNKALIEACDELGVYLLEETAVCFQGPDGKPPKTTEADYLDQFTEMIERDRNHPSILIWSLGNESFGNWTPAFQTEARYIADVDTTRPTMFSYPWTSGAPYTDIYSTHYAPWNGDYQGWAPYGGIPRDLDRPLLHDEYAHVACYNRDELTRDVNVRNFWGESIKRFWERLFVNDGELGGALWGGIDDVFYIPEGTTERHQSHSDGSATGYGEWGSVLDAYMRLKPEAYLVKKAYSPIRLDDENVGVPGNGSLSLEIKNWFDHTNLDEVRLVYTVNGDEEQTVEQLAPLEPHAIGELVLPERDWALGDTINLKFYTADGIMVDEYNVTLGNPVVKFAEDGDAAPTLTEEDGAVAVEGENFTVEFDQKTARLTQAKFKDEVLLTGGPHLNVVGLPLGEWNPAEESACSAQIVGNQAVVTLNGSFGVQGVRFVITISGNGRIETQYTLTTAPSKTSGFSEIGVGYDLRSDVKSVDWLRDGLWSAYPEDHIGRNRGEALRVRPGSDETPDQYGVKPNWGWEQDMRNFFLYTKDSEEDGISTNDFRTMREYFWYYNANFEGTQAKVQVESQAKDAARIAMGYSKPHTVDNADLDQITYTGSGWGHSPGSGFYNETQSYSQQAGDACTFTFEGTGVKFISSYQKNTGKAKVRIDGGDPTEIDLYNGIGTAQKQYVAYQAEGLAPGKHTIEIEVVGGEGDSGFVLIDAFQVLRGESSQLEATLYVNNEWNYPALDWKNYTKPTLRLSNGYTGTVTLRLTDTDDYQEVVEGPPPVAKNVQISKQGNALTVDYTIENGTEAKSSYRWLQKKAGDLVGIFVAIPGAVSDTLPLSAELAGMEIICEVTPGNEEQTGVSVQSGSIAVGAEIVDDADTGRIVYTSETDGAVIHDTEGYLSDENVHESTLSYVKQGKVSFTFTGTGIRWMGHRESNHGQSKVSVDGVELATVDQSTSGEVSYNTQILFEKLDLNPGEHTITIENVGSAYLSVDAFVVVDHSALIDETPSDVDKTALKALIAAVEGKYDENRYTAASWKALTDALNAAKAVVADAAATESQVFDAYLALVAARDGLSYAPDKSLLTLAVEIAEDLLKDESLTAATKEALQAAVNSAKAVLDNADATQAEINAEYAAVMTRITELVKADKTLLRQLIAAADALEEGNYRPSSWANLQAVLTEAKAVEANGNATEAMIAEACSKLTAAINALQSEFNYAA</sequence>
<dbReference type="Gene3D" id="2.60.40.10">
    <property type="entry name" value="Immunoglobulins"/>
    <property type="match status" value="1"/>
</dbReference>
<dbReference type="InterPro" id="IPR036156">
    <property type="entry name" value="Beta-gal/glucu_dom_sf"/>
</dbReference>
<evidence type="ECO:0000256" key="8">
    <source>
        <dbReference type="SAM" id="SignalP"/>
    </source>
</evidence>
<dbReference type="InterPro" id="IPR006103">
    <property type="entry name" value="Glyco_hydro_2_cat"/>
</dbReference>
<dbReference type="Gene3D" id="2.70.98.10">
    <property type="match status" value="1"/>
</dbReference>
<dbReference type="InterPro" id="IPR011013">
    <property type="entry name" value="Gal_mutarotase_sf_dom"/>
</dbReference>
<dbReference type="PROSITE" id="PS50022">
    <property type="entry name" value="FA58C_3"/>
    <property type="match status" value="1"/>
</dbReference>
<reference evidence="10" key="1">
    <citation type="submission" date="2020-08" db="EMBL/GenBank/DDBJ databases">
        <title>Genome public.</title>
        <authorList>
            <person name="Liu C."/>
            <person name="Sun Q."/>
        </authorList>
    </citation>
    <scope>NUCLEOTIDE SEQUENCE</scope>
    <source>
        <strain evidence="10">NSJ-31</strain>
    </source>
</reference>
<evidence type="ECO:0000256" key="3">
    <source>
        <dbReference type="ARBA" id="ARBA00012756"/>
    </source>
</evidence>
<dbReference type="Gene3D" id="2.60.120.260">
    <property type="entry name" value="Galactose-binding domain-like"/>
    <property type="match status" value="4"/>
</dbReference>
<name>A0A926DZP1_9FIRM</name>
<dbReference type="Pfam" id="PF00754">
    <property type="entry name" value="F5_F8_type_C"/>
    <property type="match status" value="1"/>
</dbReference>
<keyword evidence="11" id="KW-1185">Reference proteome</keyword>
<gene>
    <name evidence="10" type="ORF">H8711_13005</name>
</gene>
<dbReference type="Pfam" id="PF07554">
    <property type="entry name" value="FIVAR"/>
    <property type="match status" value="3"/>
</dbReference>
<dbReference type="Pfam" id="PF02836">
    <property type="entry name" value="Glyco_hydro_2_C"/>
    <property type="match status" value="1"/>
</dbReference>
<comment type="similarity">
    <text evidence="2 6">Belongs to the glycosyl hydrolase 2 family.</text>
</comment>
<dbReference type="Proteomes" id="UP000653127">
    <property type="component" value="Unassembled WGS sequence"/>
</dbReference>
<dbReference type="InterPro" id="IPR006102">
    <property type="entry name" value="Ig-like_GH2"/>
</dbReference>
<evidence type="ECO:0000256" key="4">
    <source>
        <dbReference type="ARBA" id="ARBA00022801"/>
    </source>
</evidence>
<dbReference type="GO" id="GO:0030246">
    <property type="term" value="F:carbohydrate binding"/>
    <property type="evidence" value="ECO:0007669"/>
    <property type="project" value="InterPro"/>
</dbReference>
<organism evidence="10 11">
    <name type="scientific">Ligaoa zhengdingensis</name>
    <dbReference type="NCBI Taxonomy" id="2763658"/>
    <lineage>
        <taxon>Bacteria</taxon>
        <taxon>Bacillati</taxon>
        <taxon>Bacillota</taxon>
        <taxon>Clostridia</taxon>
        <taxon>Eubacteriales</taxon>
        <taxon>Oscillospiraceae</taxon>
        <taxon>Ligaoa</taxon>
    </lineage>
</organism>
<feature type="chain" id="PRO_5038406445" description="Beta-galactosidase" evidence="8">
    <location>
        <begin position="26"/>
        <end position="1815"/>
    </location>
</feature>
<comment type="caution">
    <text evidence="10">The sequence shown here is derived from an EMBL/GenBank/DDBJ whole genome shotgun (WGS) entry which is preliminary data.</text>
</comment>
<dbReference type="PRINTS" id="PR00132">
    <property type="entry name" value="GLHYDRLASE2"/>
</dbReference>
<proteinExistence type="inferred from homology"/>
<keyword evidence="8" id="KW-0732">Signal</keyword>
<feature type="domain" description="F5/8 type C" evidence="9">
    <location>
        <begin position="71"/>
        <end position="213"/>
    </location>
</feature>
<dbReference type="InterPro" id="IPR013783">
    <property type="entry name" value="Ig-like_fold"/>
</dbReference>
<evidence type="ECO:0000256" key="5">
    <source>
        <dbReference type="ARBA" id="ARBA00023295"/>
    </source>
</evidence>
<evidence type="ECO:0000313" key="11">
    <source>
        <dbReference type="Proteomes" id="UP000653127"/>
    </source>
</evidence>
<dbReference type="PROSITE" id="PS00608">
    <property type="entry name" value="GLYCOSYL_HYDROL_F2_2"/>
    <property type="match status" value="1"/>
</dbReference>
<dbReference type="PANTHER" id="PTHR46323">
    <property type="entry name" value="BETA-GALACTOSIDASE"/>
    <property type="match status" value="1"/>
</dbReference>
<dbReference type="SUPFAM" id="SSF51445">
    <property type="entry name" value="(Trans)glycosidases"/>
    <property type="match status" value="1"/>
</dbReference>
<dbReference type="SUPFAM" id="SSF49785">
    <property type="entry name" value="Galactose-binding domain-like"/>
    <property type="match status" value="2"/>
</dbReference>
<dbReference type="InterPro" id="IPR017853">
    <property type="entry name" value="GH"/>
</dbReference>
<dbReference type="RefSeq" id="WP_249283825.1">
    <property type="nucleotide sequence ID" value="NZ_JACRST010000047.1"/>
</dbReference>
<dbReference type="PANTHER" id="PTHR46323:SF2">
    <property type="entry name" value="BETA-GALACTOSIDASE"/>
    <property type="match status" value="1"/>
</dbReference>
<dbReference type="SUPFAM" id="SSF49303">
    <property type="entry name" value="beta-Galactosidase/glucuronidase domain"/>
    <property type="match status" value="1"/>
</dbReference>
<dbReference type="Gene3D" id="3.20.20.80">
    <property type="entry name" value="Glycosidases"/>
    <property type="match status" value="1"/>
</dbReference>
<evidence type="ECO:0000256" key="2">
    <source>
        <dbReference type="ARBA" id="ARBA00007401"/>
    </source>
</evidence>
<keyword evidence="5 6" id="KW-0326">Glycosidase</keyword>
<evidence type="ECO:0000256" key="7">
    <source>
        <dbReference type="SAM" id="MobiDB-lite"/>
    </source>
</evidence>
<feature type="non-terminal residue" evidence="10">
    <location>
        <position position="1815"/>
    </location>
</feature>
<dbReference type="GO" id="GO:0004565">
    <property type="term" value="F:beta-galactosidase activity"/>
    <property type="evidence" value="ECO:0007669"/>
    <property type="project" value="UniProtKB-EC"/>
</dbReference>
<evidence type="ECO:0000313" key="10">
    <source>
        <dbReference type="EMBL" id="MBC8547831.1"/>
    </source>
</evidence>
<dbReference type="SUPFAM" id="SSF74650">
    <property type="entry name" value="Galactose mutarotase-like"/>
    <property type="match status" value="1"/>
</dbReference>
<dbReference type="InterPro" id="IPR050347">
    <property type="entry name" value="Bact_Beta-galactosidase"/>
</dbReference>
<dbReference type="GO" id="GO:0009341">
    <property type="term" value="C:beta-galactosidase complex"/>
    <property type="evidence" value="ECO:0007669"/>
    <property type="project" value="TreeGrafter"/>
</dbReference>
<protein>
    <recommendedName>
        <fullName evidence="3 6">Beta-galactosidase</fullName>
        <ecNumber evidence="3 6">3.2.1.23</ecNumber>
    </recommendedName>
    <alternativeName>
        <fullName evidence="6">Lactase</fullName>
    </alternativeName>
</protein>
<dbReference type="GO" id="GO:0005990">
    <property type="term" value="P:lactose catabolic process"/>
    <property type="evidence" value="ECO:0007669"/>
    <property type="project" value="TreeGrafter"/>
</dbReference>
<dbReference type="InterPro" id="IPR006104">
    <property type="entry name" value="Glyco_hydro_2_N"/>
</dbReference>
<evidence type="ECO:0000259" key="9">
    <source>
        <dbReference type="PROSITE" id="PS50022"/>
    </source>
</evidence>
<dbReference type="Pfam" id="PF00703">
    <property type="entry name" value="Glyco_hydro_2"/>
    <property type="match status" value="1"/>
</dbReference>
<dbReference type="Gene3D" id="1.20.1270.70">
    <property type="entry name" value="Designed single chain three-helix bundle"/>
    <property type="match status" value="1"/>
</dbReference>
<comment type="catalytic activity">
    <reaction evidence="1 6">
        <text>Hydrolysis of terminal non-reducing beta-D-galactose residues in beta-D-galactosides.</text>
        <dbReference type="EC" id="3.2.1.23"/>
    </reaction>
</comment>
<evidence type="ECO:0000256" key="6">
    <source>
        <dbReference type="RuleBase" id="RU361154"/>
    </source>
</evidence>
<accession>A0A926DZP1</accession>
<dbReference type="Pfam" id="PF02837">
    <property type="entry name" value="Glyco_hydro_2_N"/>
    <property type="match status" value="1"/>
</dbReference>
<dbReference type="InterPro" id="IPR000421">
    <property type="entry name" value="FA58C"/>
</dbReference>
<dbReference type="InterPro" id="IPR008979">
    <property type="entry name" value="Galactose-bd-like_sf"/>
</dbReference>
<keyword evidence="4 6" id="KW-0378">Hydrolase</keyword>
<feature type="region of interest" description="Disordered" evidence="7">
    <location>
        <begin position="31"/>
        <end position="59"/>
    </location>
</feature>
<evidence type="ECO:0000256" key="1">
    <source>
        <dbReference type="ARBA" id="ARBA00001412"/>
    </source>
</evidence>
<dbReference type="InterPro" id="IPR014718">
    <property type="entry name" value="GH-type_carb-bd"/>
</dbReference>
<dbReference type="PROSITE" id="PS00719">
    <property type="entry name" value="GLYCOSYL_HYDROL_F2_1"/>
    <property type="match status" value="1"/>
</dbReference>
<dbReference type="InterPro" id="IPR023230">
    <property type="entry name" value="Glyco_hydro_2_CS"/>
</dbReference>
<dbReference type="EC" id="3.2.1.23" evidence="3 6"/>
<dbReference type="EMBL" id="JACRST010000047">
    <property type="protein sequence ID" value="MBC8547831.1"/>
    <property type="molecule type" value="Genomic_DNA"/>
</dbReference>
<feature type="signal peptide" evidence="8">
    <location>
        <begin position="1"/>
        <end position="25"/>
    </location>
</feature>
<dbReference type="Gene3D" id="1.20.1270.90">
    <property type="entry name" value="AF1782-like"/>
    <property type="match status" value="2"/>
</dbReference>
<dbReference type="InterPro" id="IPR023232">
    <property type="entry name" value="Glyco_hydro_2_AS"/>
</dbReference>
<dbReference type="InterPro" id="IPR006101">
    <property type="entry name" value="Glyco_hydro_2"/>
</dbReference>